<dbReference type="OrthoDB" id="10017101at2759"/>
<organism evidence="1 2">
    <name type="scientific">Ceratopteris richardii</name>
    <name type="common">Triangle waterfern</name>
    <dbReference type="NCBI Taxonomy" id="49495"/>
    <lineage>
        <taxon>Eukaryota</taxon>
        <taxon>Viridiplantae</taxon>
        <taxon>Streptophyta</taxon>
        <taxon>Embryophyta</taxon>
        <taxon>Tracheophyta</taxon>
        <taxon>Polypodiopsida</taxon>
        <taxon>Polypodiidae</taxon>
        <taxon>Polypodiales</taxon>
        <taxon>Pteridineae</taxon>
        <taxon>Pteridaceae</taxon>
        <taxon>Parkerioideae</taxon>
        <taxon>Ceratopteris</taxon>
    </lineage>
</organism>
<dbReference type="EMBL" id="CM035441">
    <property type="protein sequence ID" value="KAH7280817.1"/>
    <property type="molecule type" value="Genomic_DNA"/>
</dbReference>
<gene>
    <name evidence="1" type="ORF">KP509_36G015400</name>
</gene>
<evidence type="ECO:0000313" key="1">
    <source>
        <dbReference type="EMBL" id="KAH7280817.1"/>
    </source>
</evidence>
<protein>
    <submittedName>
        <fullName evidence="1">Uncharacterized protein</fullName>
    </submittedName>
</protein>
<dbReference type="Proteomes" id="UP000825935">
    <property type="component" value="Chromosome 36"/>
</dbReference>
<keyword evidence="2" id="KW-1185">Reference proteome</keyword>
<comment type="caution">
    <text evidence="1">The sequence shown here is derived from an EMBL/GenBank/DDBJ whole genome shotgun (WGS) entry which is preliminary data.</text>
</comment>
<evidence type="ECO:0000313" key="2">
    <source>
        <dbReference type="Proteomes" id="UP000825935"/>
    </source>
</evidence>
<dbReference type="AlphaFoldDB" id="A0A8T2Q9P7"/>
<name>A0A8T2Q9P7_CERRI</name>
<sequence>MHRENSSKDIIHPCCDNLLSLSRRAIKVSIYVLFTNHFFFVGFDGVKISQTCRKWYRDVRRHGLVMGHFVISVKPM</sequence>
<proteinExistence type="predicted"/>
<reference evidence="1" key="1">
    <citation type="submission" date="2021-08" db="EMBL/GenBank/DDBJ databases">
        <title>WGS assembly of Ceratopteris richardii.</title>
        <authorList>
            <person name="Marchant D.B."/>
            <person name="Chen G."/>
            <person name="Jenkins J."/>
            <person name="Shu S."/>
            <person name="Leebens-Mack J."/>
            <person name="Grimwood J."/>
            <person name="Schmutz J."/>
            <person name="Soltis P."/>
            <person name="Soltis D."/>
            <person name="Chen Z.-H."/>
        </authorList>
    </citation>
    <scope>NUCLEOTIDE SEQUENCE</scope>
    <source>
        <strain evidence="1">Whitten #5841</strain>
        <tissue evidence="1">Leaf</tissue>
    </source>
</reference>
<accession>A0A8T2Q9P7</accession>